<dbReference type="SUPFAM" id="SSF51261">
    <property type="entry name" value="Duplicated hybrid motif"/>
    <property type="match status" value="1"/>
</dbReference>
<dbReference type="PANTHER" id="PTHR21666">
    <property type="entry name" value="PEPTIDASE-RELATED"/>
    <property type="match status" value="1"/>
</dbReference>
<dbReference type="GO" id="GO:0004222">
    <property type="term" value="F:metalloendopeptidase activity"/>
    <property type="evidence" value="ECO:0007669"/>
    <property type="project" value="TreeGrafter"/>
</dbReference>
<name>A0A7C1VNG2_DESA2</name>
<sequence>MKKGKLSKQRIIIGIMAIFLLVSMVALSRFFETKVPEIVLSPEPAGFLPASEEFTISFREKGLGLKECLVFIEQDNKNHPIFYKRFSREDKIYNQRINLNVIPKKLGVHDGPAFFVVSARDYSFWHWGKGNFSERRYGVIIDTVLPTIEVLTRSHNIAKGGSGLVIYRALEPLLNHGVKASELFYPGYQWQGLYLCLFAYPYYAPKNIVYRLVGEDKAGNRGEIGFYYHLLPRKFRHDKINISDAFLQAKMPEFWNIYPNLRGKYLETFVKVNTELRKKNHQEIRRICSISQPTPLWQGAFIRPRGARRAGFVDQRTYYYKGKAISHSVHQGVDIASIAHAPVIAANHGIVVYRDYLGIYGNTIIIDHGLGLFSLYGHLSNFQVEKNQQVKKGDVIGYTGTTGLAGGDHLHFSILVQGEFVNPVEWWDAHWVKNNITQKMIQNGLLK</sequence>
<dbReference type="EMBL" id="DRIH01000104">
    <property type="protein sequence ID" value="HEC67802.1"/>
    <property type="molecule type" value="Genomic_DNA"/>
</dbReference>
<dbReference type="InterPro" id="IPR050570">
    <property type="entry name" value="Cell_wall_metabolism_enzyme"/>
</dbReference>
<feature type="transmembrane region" description="Helical" evidence="2">
    <location>
        <begin position="12"/>
        <end position="31"/>
    </location>
</feature>
<accession>A0A7C1VNG2</accession>
<reference evidence="4" key="1">
    <citation type="journal article" date="2020" name="mSystems">
        <title>Genome- and Community-Level Interaction Insights into Carbon Utilization and Element Cycling Functions of Hydrothermarchaeota in Hydrothermal Sediment.</title>
        <authorList>
            <person name="Zhou Z."/>
            <person name="Liu Y."/>
            <person name="Xu W."/>
            <person name="Pan J."/>
            <person name="Luo Z.H."/>
            <person name="Li M."/>
        </authorList>
    </citation>
    <scope>NUCLEOTIDE SEQUENCE [LARGE SCALE GENOMIC DNA]</scope>
    <source>
        <strain evidence="4">HyVt-389</strain>
    </source>
</reference>
<evidence type="ECO:0000313" key="4">
    <source>
        <dbReference type="EMBL" id="HEC67802.1"/>
    </source>
</evidence>
<protein>
    <submittedName>
        <fullName evidence="4">M23 family metallopeptidase</fullName>
    </submittedName>
</protein>
<dbReference type="CDD" id="cd12797">
    <property type="entry name" value="M23_peptidase"/>
    <property type="match status" value="1"/>
</dbReference>
<feature type="domain" description="M23ase beta-sheet core" evidence="3">
    <location>
        <begin position="329"/>
        <end position="423"/>
    </location>
</feature>
<dbReference type="PANTHER" id="PTHR21666:SF289">
    <property type="entry name" value="L-ALA--D-GLU ENDOPEPTIDASE"/>
    <property type="match status" value="1"/>
</dbReference>
<dbReference type="InterPro" id="IPR011055">
    <property type="entry name" value="Dup_hybrid_motif"/>
</dbReference>
<dbReference type="InterPro" id="IPR016047">
    <property type="entry name" value="M23ase_b-sheet_dom"/>
</dbReference>
<evidence type="ECO:0000259" key="3">
    <source>
        <dbReference type="Pfam" id="PF01551"/>
    </source>
</evidence>
<keyword evidence="1" id="KW-0732">Signal</keyword>
<proteinExistence type="predicted"/>
<dbReference type="Proteomes" id="UP000885738">
    <property type="component" value="Unassembled WGS sequence"/>
</dbReference>
<gene>
    <name evidence="4" type="ORF">ENI35_03190</name>
</gene>
<dbReference type="Pfam" id="PF01551">
    <property type="entry name" value="Peptidase_M23"/>
    <property type="match status" value="1"/>
</dbReference>
<dbReference type="AlphaFoldDB" id="A0A7C1VNG2"/>
<evidence type="ECO:0000256" key="1">
    <source>
        <dbReference type="ARBA" id="ARBA00022729"/>
    </source>
</evidence>
<keyword evidence="2" id="KW-0812">Transmembrane</keyword>
<dbReference type="Gene3D" id="2.70.70.10">
    <property type="entry name" value="Glucose Permease (Domain IIA)"/>
    <property type="match status" value="1"/>
</dbReference>
<keyword evidence="2" id="KW-0472">Membrane</keyword>
<evidence type="ECO:0000256" key="2">
    <source>
        <dbReference type="SAM" id="Phobius"/>
    </source>
</evidence>
<comment type="caution">
    <text evidence="4">The sequence shown here is derived from an EMBL/GenBank/DDBJ whole genome shotgun (WGS) entry which is preliminary data.</text>
</comment>
<keyword evidence="2" id="KW-1133">Transmembrane helix</keyword>
<organism evidence="4">
    <name type="scientific">Desulfofervidus auxilii</name>
    <dbReference type="NCBI Taxonomy" id="1621989"/>
    <lineage>
        <taxon>Bacteria</taxon>
        <taxon>Pseudomonadati</taxon>
        <taxon>Thermodesulfobacteriota</taxon>
        <taxon>Candidatus Desulfofervidia</taxon>
        <taxon>Candidatus Desulfofervidales</taxon>
        <taxon>Candidatus Desulfofervidaceae</taxon>
        <taxon>Candidatus Desulfofervidus</taxon>
    </lineage>
</organism>